<organism evidence="1">
    <name type="scientific">uncultured bacterium contig00008</name>
    <dbReference type="NCBI Taxonomy" id="1181500"/>
    <lineage>
        <taxon>Bacteria</taxon>
        <taxon>environmental samples</taxon>
    </lineage>
</organism>
<sequence>MSETEVLIKKTETLPPALFEEAVHYIDYLSQKAQSAYFAEKLSEAEQEAAKPDAIWLDENAFWSEDD</sequence>
<evidence type="ECO:0008006" key="2">
    <source>
        <dbReference type="Google" id="ProtNLM"/>
    </source>
</evidence>
<name>A0A806KKB8_9BACT</name>
<accession>A0A806KKB8</accession>
<dbReference type="AlphaFoldDB" id="A0A806KKB8"/>
<proteinExistence type="predicted"/>
<dbReference type="EMBL" id="JQ844180">
    <property type="protein sequence ID" value="AGS52030.1"/>
    <property type="molecule type" value="Genomic_DNA"/>
</dbReference>
<evidence type="ECO:0000313" key="1">
    <source>
        <dbReference type="EMBL" id="AGS52030.1"/>
    </source>
</evidence>
<reference evidence="1" key="1">
    <citation type="submission" date="2012-03" db="EMBL/GenBank/DDBJ databases">
        <title>Functional metagenomics reveals considerable lignocellulase gene clusters in the gut microbiome of a wood-feeding higher termite.</title>
        <authorList>
            <person name="Liu N."/>
        </authorList>
    </citation>
    <scope>NUCLEOTIDE SEQUENCE</scope>
</reference>
<protein>
    <recommendedName>
        <fullName evidence="2">DUF2281 domain-containing protein</fullName>
    </recommendedName>
</protein>